<comment type="caution">
    <text evidence="1">The sequence shown here is derived from an EMBL/GenBank/DDBJ whole genome shotgun (WGS) entry which is preliminary data.</text>
</comment>
<name>A0ABY3CES8_9FLAO</name>
<proteinExistence type="predicted"/>
<keyword evidence="2" id="KW-1185">Reference proteome</keyword>
<accession>A0ABY3CES8</accession>
<dbReference type="RefSeq" id="WP_144070562.1">
    <property type="nucleotide sequence ID" value="NZ_VJZN01000048.1"/>
</dbReference>
<dbReference type="Proteomes" id="UP000318528">
    <property type="component" value="Unassembled WGS sequence"/>
</dbReference>
<evidence type="ECO:0000313" key="2">
    <source>
        <dbReference type="Proteomes" id="UP000318528"/>
    </source>
</evidence>
<protein>
    <submittedName>
        <fullName evidence="1">Uncharacterized protein</fullName>
    </submittedName>
</protein>
<sequence length="159" mass="18679">MSKYPYWLILLKNLKKSGLTIPFILGAKQYFDKDCQIDTVEKLFLDIKNSNFNEVLELHFCPDIVEFVFSIGYRNFKRLGVEIKNSDNDTTLILTISTEILGKNLEEIVSKLSSRYKQHLEKEEYSFTKRNWVKYTEIETNEIKALSANTRYKQFGDLA</sequence>
<evidence type="ECO:0000313" key="1">
    <source>
        <dbReference type="EMBL" id="TRX01654.1"/>
    </source>
</evidence>
<organism evidence="1 2">
    <name type="scientific">Flavobacterium gawalongense</name>
    <dbReference type="NCBI Taxonomy" id="2594432"/>
    <lineage>
        <taxon>Bacteria</taxon>
        <taxon>Pseudomonadati</taxon>
        <taxon>Bacteroidota</taxon>
        <taxon>Flavobacteriia</taxon>
        <taxon>Flavobacteriales</taxon>
        <taxon>Flavobacteriaceae</taxon>
        <taxon>Flavobacterium</taxon>
    </lineage>
</organism>
<reference evidence="1 2" key="1">
    <citation type="submission" date="2019-07" db="EMBL/GenBank/DDBJ databases">
        <title>Novel species of Flavobacterium.</title>
        <authorList>
            <person name="Liu Q."/>
            <person name="Xin Y.-H."/>
        </authorList>
    </citation>
    <scope>NUCLEOTIDE SEQUENCE [LARGE SCALE GENOMIC DNA]</scope>
    <source>
        <strain evidence="1 2">GSP39</strain>
    </source>
</reference>
<dbReference type="EMBL" id="VJZN01000048">
    <property type="protein sequence ID" value="TRX01654.1"/>
    <property type="molecule type" value="Genomic_DNA"/>
</dbReference>
<gene>
    <name evidence="1" type="ORF">FNW12_16910</name>
</gene>